<evidence type="ECO:0000259" key="5">
    <source>
        <dbReference type="SMART" id="SM00849"/>
    </source>
</evidence>
<gene>
    <name evidence="6" type="ORF">P2T59_00685</name>
</gene>
<dbReference type="SMART" id="SM00849">
    <property type="entry name" value="Lactamase_B"/>
    <property type="match status" value="1"/>
</dbReference>
<dbReference type="RefSeq" id="WP_181987553.1">
    <property type="nucleotide sequence ID" value="NZ_CP120353.1"/>
</dbReference>
<evidence type="ECO:0000256" key="4">
    <source>
        <dbReference type="ARBA" id="ARBA00022833"/>
    </source>
</evidence>
<dbReference type="GO" id="GO:0046872">
    <property type="term" value="F:metal ion binding"/>
    <property type="evidence" value="ECO:0007669"/>
    <property type="project" value="UniProtKB-KW"/>
</dbReference>
<protein>
    <submittedName>
        <fullName evidence="6">MBL fold metallo-hydrolase</fullName>
    </submittedName>
</protein>
<organism evidence="6 7">
    <name type="scientific">Parabacteroides distasonis</name>
    <dbReference type="NCBI Taxonomy" id="823"/>
    <lineage>
        <taxon>Bacteria</taxon>
        <taxon>Pseudomonadati</taxon>
        <taxon>Bacteroidota</taxon>
        <taxon>Bacteroidia</taxon>
        <taxon>Bacteroidales</taxon>
        <taxon>Tannerellaceae</taxon>
        <taxon>Parabacteroides</taxon>
    </lineage>
</organism>
<dbReference type="EMBL" id="CP120353">
    <property type="protein sequence ID" value="WET64529.1"/>
    <property type="molecule type" value="Genomic_DNA"/>
</dbReference>
<dbReference type="InterPro" id="IPR051453">
    <property type="entry name" value="MBL_Glyoxalase_II"/>
</dbReference>
<dbReference type="PANTHER" id="PTHR46233:SF3">
    <property type="entry name" value="HYDROXYACYLGLUTATHIONE HYDROLASE GLOC"/>
    <property type="match status" value="1"/>
</dbReference>
<keyword evidence="2" id="KW-0479">Metal-binding</keyword>
<name>A0AAX3QRQ9_PARDI</name>
<dbReference type="AlphaFoldDB" id="A0AAX3QRQ9"/>
<evidence type="ECO:0000256" key="1">
    <source>
        <dbReference type="ARBA" id="ARBA00001947"/>
    </source>
</evidence>
<dbReference type="Proteomes" id="UP001221009">
    <property type="component" value="Chromosome"/>
</dbReference>
<dbReference type="CDD" id="cd06262">
    <property type="entry name" value="metallo-hydrolase-like_MBL-fold"/>
    <property type="match status" value="1"/>
</dbReference>
<keyword evidence="4" id="KW-0862">Zinc</keyword>
<dbReference type="PANTHER" id="PTHR46233">
    <property type="entry name" value="HYDROXYACYLGLUTATHIONE HYDROLASE GLOC"/>
    <property type="match status" value="1"/>
</dbReference>
<evidence type="ECO:0000313" key="7">
    <source>
        <dbReference type="Proteomes" id="UP001221009"/>
    </source>
</evidence>
<dbReference type="GO" id="GO:0016787">
    <property type="term" value="F:hydrolase activity"/>
    <property type="evidence" value="ECO:0007669"/>
    <property type="project" value="UniProtKB-KW"/>
</dbReference>
<dbReference type="Gene3D" id="3.60.15.10">
    <property type="entry name" value="Ribonuclease Z/Hydroxyacylglutathione hydrolase-like"/>
    <property type="match status" value="1"/>
</dbReference>
<evidence type="ECO:0000256" key="3">
    <source>
        <dbReference type="ARBA" id="ARBA00022801"/>
    </source>
</evidence>
<dbReference type="InterPro" id="IPR001279">
    <property type="entry name" value="Metallo-B-lactamas"/>
</dbReference>
<dbReference type="SUPFAM" id="SSF56281">
    <property type="entry name" value="Metallo-hydrolase/oxidoreductase"/>
    <property type="match status" value="1"/>
</dbReference>
<reference evidence="6" key="1">
    <citation type="submission" date="2023-03" db="EMBL/GenBank/DDBJ databases">
        <title>Parabacteroides distasonis, a bacteria resistant against UC.</title>
        <authorList>
            <person name="Dai W."/>
        </authorList>
    </citation>
    <scope>NUCLEOTIDE SEQUENCE</scope>
    <source>
        <strain evidence="6">F1-28</strain>
    </source>
</reference>
<feature type="domain" description="Metallo-beta-lactamase" evidence="5">
    <location>
        <begin position="1"/>
        <end position="194"/>
    </location>
</feature>
<keyword evidence="3" id="KW-0378">Hydrolase</keyword>
<evidence type="ECO:0000313" key="6">
    <source>
        <dbReference type="EMBL" id="WET64529.1"/>
    </source>
</evidence>
<evidence type="ECO:0000256" key="2">
    <source>
        <dbReference type="ARBA" id="ARBA00022723"/>
    </source>
</evidence>
<accession>A0AAX3QRQ9</accession>
<proteinExistence type="predicted"/>
<dbReference type="InterPro" id="IPR036866">
    <property type="entry name" value="RibonucZ/Hydroxyglut_hydro"/>
</dbReference>
<sequence>MFIMVNGKEAIVIDPNDNEEGILLLQGKNVENVHLILTHEHFDHTLGVPKIQEKFPQNDLFCQEEAGRSISSKKGNNPMLIAFVLAEQDRTDGGDRYKDFKSSYRPYVLHADEIFGESAHREICGLRFHFIHTPGHSGGSSCVELGHYVFSGDSLLKEERTILRFPEGEKEKYENITLPYLRGLGKETIIIPGHGDPFRITESKFLWD</sequence>
<comment type="cofactor">
    <cofactor evidence="1">
        <name>Zn(2+)</name>
        <dbReference type="ChEBI" id="CHEBI:29105"/>
    </cofactor>
</comment>
<dbReference type="Pfam" id="PF00753">
    <property type="entry name" value="Lactamase_B"/>
    <property type="match status" value="1"/>
</dbReference>